<keyword evidence="1 5" id="KW-0489">Methyltransferase</keyword>
<dbReference type="SUPFAM" id="SSF53335">
    <property type="entry name" value="S-adenosyl-L-methionine-dependent methyltransferases"/>
    <property type="match status" value="1"/>
</dbReference>
<dbReference type="PANTHER" id="PTHR43464:SF19">
    <property type="entry name" value="UBIQUINONE BIOSYNTHESIS O-METHYLTRANSFERASE, MITOCHONDRIAL"/>
    <property type="match status" value="1"/>
</dbReference>
<evidence type="ECO:0000256" key="3">
    <source>
        <dbReference type="ARBA" id="ARBA00022691"/>
    </source>
</evidence>
<dbReference type="GO" id="GO:0032259">
    <property type="term" value="P:methylation"/>
    <property type="evidence" value="ECO:0007669"/>
    <property type="project" value="UniProtKB-KW"/>
</dbReference>
<dbReference type="EMBL" id="WMLF01000546">
    <property type="protein sequence ID" value="MBB1246605.1"/>
    <property type="molecule type" value="Genomic_DNA"/>
</dbReference>
<keyword evidence="6" id="KW-1185">Reference proteome</keyword>
<evidence type="ECO:0000313" key="6">
    <source>
        <dbReference type="Proteomes" id="UP000766698"/>
    </source>
</evidence>
<accession>A0ABR6EMP2</accession>
<evidence type="ECO:0000256" key="1">
    <source>
        <dbReference type="ARBA" id="ARBA00022603"/>
    </source>
</evidence>
<dbReference type="Pfam" id="PF08241">
    <property type="entry name" value="Methyltransf_11"/>
    <property type="match status" value="1"/>
</dbReference>
<dbReference type="Proteomes" id="UP000766698">
    <property type="component" value="Unassembled WGS sequence"/>
</dbReference>
<organism evidence="5 6">
    <name type="scientific">Streptomyces durbertensis</name>
    <dbReference type="NCBI Taxonomy" id="2448886"/>
    <lineage>
        <taxon>Bacteria</taxon>
        <taxon>Bacillati</taxon>
        <taxon>Actinomycetota</taxon>
        <taxon>Actinomycetes</taxon>
        <taxon>Kitasatosporales</taxon>
        <taxon>Streptomycetaceae</taxon>
        <taxon>Streptomyces</taxon>
    </lineage>
</organism>
<dbReference type="RefSeq" id="WP_182857850.1">
    <property type="nucleotide sequence ID" value="NZ_WMLF01000546.1"/>
</dbReference>
<dbReference type="PANTHER" id="PTHR43464">
    <property type="entry name" value="METHYLTRANSFERASE"/>
    <property type="match status" value="1"/>
</dbReference>
<dbReference type="GO" id="GO:0008168">
    <property type="term" value="F:methyltransferase activity"/>
    <property type="evidence" value="ECO:0007669"/>
    <property type="project" value="UniProtKB-KW"/>
</dbReference>
<sequence>MGSHGTDGYWNHNAHYHPLVLAAVPDGCCSALEVGCGDGMLARMLSRVAGSVTAVDRSPEMVRLARRNTPAGGRVDFRPVDVLDESSGAELPHASFDFVCSVAVLHHLGTASGLRRMAELLRPGGSLVVVGLARTVTPLDWLVSAAGVPAHRMLARRHGGSVEPAGMPVAEPAESWAEVRRTSARLLPGRRWRRHLLWRYSIHWRKP</sequence>
<dbReference type="CDD" id="cd02440">
    <property type="entry name" value="AdoMet_MTases"/>
    <property type="match status" value="1"/>
</dbReference>
<evidence type="ECO:0000259" key="4">
    <source>
        <dbReference type="Pfam" id="PF08241"/>
    </source>
</evidence>
<name>A0ABR6EMP2_9ACTN</name>
<proteinExistence type="predicted"/>
<protein>
    <submittedName>
        <fullName evidence="5">Class I SAM-dependent methyltransferase</fullName>
    </submittedName>
</protein>
<keyword evidence="3" id="KW-0949">S-adenosyl-L-methionine</keyword>
<dbReference type="InterPro" id="IPR013216">
    <property type="entry name" value="Methyltransf_11"/>
</dbReference>
<feature type="domain" description="Methyltransferase type 11" evidence="4">
    <location>
        <begin position="32"/>
        <end position="129"/>
    </location>
</feature>
<gene>
    <name evidence="5" type="ORF">GL263_24090</name>
</gene>
<comment type="caution">
    <text evidence="5">The sequence shown here is derived from an EMBL/GenBank/DDBJ whole genome shotgun (WGS) entry which is preliminary data.</text>
</comment>
<keyword evidence="2" id="KW-0808">Transferase</keyword>
<reference evidence="6" key="1">
    <citation type="journal article" date="2020" name="Syst. Appl. Microbiol.">
        <title>Streptomyces alkaliterrae sp. nov., isolated from an alkaline soil, and emended descriptions of Streptomyces alkaliphilus, Streptomyces calidiresistens and Streptomyces durbertensis.</title>
        <authorList>
            <person name="Swiecimska M."/>
            <person name="Golinska P."/>
            <person name="Nouioui I."/>
            <person name="Wypij M."/>
            <person name="Rai M."/>
            <person name="Sangal V."/>
            <person name="Goodfellow M."/>
        </authorList>
    </citation>
    <scope>NUCLEOTIDE SEQUENCE [LARGE SCALE GENOMIC DNA]</scope>
    <source>
        <strain evidence="6">DSM 104538</strain>
    </source>
</reference>
<dbReference type="Gene3D" id="3.40.50.150">
    <property type="entry name" value="Vaccinia Virus protein VP39"/>
    <property type="match status" value="1"/>
</dbReference>
<dbReference type="InterPro" id="IPR029063">
    <property type="entry name" value="SAM-dependent_MTases_sf"/>
</dbReference>
<evidence type="ECO:0000313" key="5">
    <source>
        <dbReference type="EMBL" id="MBB1246605.1"/>
    </source>
</evidence>
<evidence type="ECO:0000256" key="2">
    <source>
        <dbReference type="ARBA" id="ARBA00022679"/>
    </source>
</evidence>